<proteinExistence type="predicted"/>
<reference evidence="1 2" key="1">
    <citation type="submission" date="2020-08" db="EMBL/GenBank/DDBJ databases">
        <title>Plant Genome Project.</title>
        <authorList>
            <person name="Zhang R.-G."/>
        </authorList>
    </citation>
    <scope>NUCLEOTIDE SEQUENCE [LARGE SCALE GENOMIC DNA]</scope>
    <source>
        <tissue evidence="1">Rhizome</tissue>
    </source>
</reference>
<dbReference type="EMBL" id="JACMSC010000003">
    <property type="protein sequence ID" value="KAG6528186.1"/>
    <property type="molecule type" value="Genomic_DNA"/>
</dbReference>
<name>A0A8J5I468_ZINOF</name>
<dbReference type="AlphaFoldDB" id="A0A8J5I468"/>
<accession>A0A8J5I468</accession>
<evidence type="ECO:0000313" key="1">
    <source>
        <dbReference type="EMBL" id="KAG6528186.1"/>
    </source>
</evidence>
<organism evidence="1 2">
    <name type="scientific">Zingiber officinale</name>
    <name type="common">Ginger</name>
    <name type="synonym">Amomum zingiber</name>
    <dbReference type="NCBI Taxonomy" id="94328"/>
    <lineage>
        <taxon>Eukaryota</taxon>
        <taxon>Viridiplantae</taxon>
        <taxon>Streptophyta</taxon>
        <taxon>Embryophyta</taxon>
        <taxon>Tracheophyta</taxon>
        <taxon>Spermatophyta</taxon>
        <taxon>Magnoliopsida</taxon>
        <taxon>Liliopsida</taxon>
        <taxon>Zingiberales</taxon>
        <taxon>Zingiberaceae</taxon>
        <taxon>Zingiber</taxon>
    </lineage>
</organism>
<evidence type="ECO:0000313" key="2">
    <source>
        <dbReference type="Proteomes" id="UP000734854"/>
    </source>
</evidence>
<dbReference type="Proteomes" id="UP000734854">
    <property type="component" value="Unassembled WGS sequence"/>
</dbReference>
<protein>
    <submittedName>
        <fullName evidence="1">Uncharacterized protein</fullName>
    </submittedName>
</protein>
<keyword evidence="2" id="KW-1185">Reference proteome</keyword>
<dbReference type="InterPro" id="IPR053234">
    <property type="entry name" value="RPM1_Interactor"/>
</dbReference>
<dbReference type="PANTHER" id="PTHR33443">
    <property type="entry name" value="ZGC:112980"/>
    <property type="match status" value="1"/>
</dbReference>
<comment type="caution">
    <text evidence="1">The sequence shown here is derived from an EMBL/GenBank/DDBJ whole genome shotgun (WGS) entry which is preliminary data.</text>
</comment>
<gene>
    <name evidence="1" type="ORF">ZIOFF_010336</name>
</gene>
<dbReference type="PANTHER" id="PTHR33443:SF30">
    <property type="entry name" value="SARCOSINE DEHYDROGENASE-2C PROTEIN"/>
    <property type="match status" value="1"/>
</dbReference>
<sequence>MSSSRMSARLCNGSELLEVEADDGVGEDPSVFLYVAFGHVDDEVLVVDDGEAYHLLASSRTSSRSMLVLAWRPEMTLTSHRHFSWISSPSLIDHLWIKCLYTWGWLNRQTTAQTALVGARMHCASRKEHCLGHKEQCPGRKEHCPGRKEHYLVSMSYRWARRFSRSCSSCPMSIEVIEISSSDEDGEEEFEEKVKTKLMANRSTGGASSGAKQYSIWGSKRVEEPWEWDEYEEEEYEYEEDEVEDDDDDDCFILPNNPSLGDQLDLSRRLTLDSPPLSDDVAIIAERGKCYCYVCDEPAPCDRWEKHCEASDKHILWNDMRRDHRAARQKVKPES</sequence>